<gene>
    <name evidence="2" type="ORF">FOF46_03630</name>
</gene>
<reference evidence="2 3" key="1">
    <citation type="submission" date="2019-07" db="EMBL/GenBank/DDBJ databases">
        <title>The draft genome sequence of Aquimarina algiphila M91.</title>
        <authorList>
            <person name="Meng X."/>
        </authorList>
    </citation>
    <scope>NUCLEOTIDE SEQUENCE [LARGE SCALE GENOMIC DNA]</scope>
    <source>
        <strain evidence="2 3">M91</strain>
    </source>
</reference>
<dbReference type="InterPro" id="IPR023631">
    <property type="entry name" value="Amidase_dom"/>
</dbReference>
<dbReference type="PROSITE" id="PS51257">
    <property type="entry name" value="PROKAR_LIPOPROTEIN"/>
    <property type="match status" value="1"/>
</dbReference>
<evidence type="ECO:0000313" key="3">
    <source>
        <dbReference type="Proteomes" id="UP000318833"/>
    </source>
</evidence>
<dbReference type="RefSeq" id="WP_143915486.1">
    <property type="nucleotide sequence ID" value="NZ_CANMXV010000006.1"/>
</dbReference>
<keyword evidence="3" id="KW-1185">Reference proteome</keyword>
<dbReference type="Proteomes" id="UP000318833">
    <property type="component" value="Unassembled WGS sequence"/>
</dbReference>
<dbReference type="InterPro" id="IPR036928">
    <property type="entry name" value="AS_sf"/>
</dbReference>
<evidence type="ECO:0000259" key="1">
    <source>
        <dbReference type="Pfam" id="PF01425"/>
    </source>
</evidence>
<sequence>MKNVIILLLFVVSVFVSCKKEKDTKPQEEKQPRVVWQSYDETKDLEATQSLEQARMHLKLVNSKVLDKNDIWKSLEPELDFFSEEKYKSLKQFILEKDIPTIQQNIKDNRLTYEELTLFYIYRIRKYESDNALSLNSVIALNPKVVDLARELDKVDKASIDVNSVFGMPILLKDNINTEDIATTAGAIALQHNNTKNAFITEKLIAKNALILGKANLSEWAYFLCSGCPVGYSAVGGQTLNPYGRMIFETGGSSSGSGVTVAANFCVAAIGMETSGSILSPSSQNSVVGLKPTIGVLSRTGIVPISSTLDTPGPMTKSVIDNAIVLNAIIGKDNNDAPSIATDINFVNLINDVSLKEKRFGIIKDLLEDSIYKIATEKIEKAGGVLIEIEPEQVQLPGFLSILNIDMKNDLPEYIKTQAGDEVEIKNIEDAIAFNNKDTLIRIPYGQQLFEGIITDSTTVEELNEIKERLKTAARTYFDVHINKHQLDAILSINNYHAGYAAVAKYPALTVPMGYSAKGEPKGLTFIAEPFSEGKLLQLGHAYEKVTKERKMPVSYIE</sequence>
<dbReference type="Pfam" id="PF01425">
    <property type="entry name" value="Amidase"/>
    <property type="match status" value="1"/>
</dbReference>
<dbReference type="SUPFAM" id="SSF75304">
    <property type="entry name" value="Amidase signature (AS) enzymes"/>
    <property type="match status" value="1"/>
</dbReference>
<evidence type="ECO:0000313" key="2">
    <source>
        <dbReference type="EMBL" id="TSE10683.1"/>
    </source>
</evidence>
<accession>A0A554VQ82</accession>
<comment type="caution">
    <text evidence="2">The sequence shown here is derived from an EMBL/GenBank/DDBJ whole genome shotgun (WGS) entry which is preliminary data.</text>
</comment>
<protein>
    <submittedName>
        <fullName evidence="2">Amidase</fullName>
    </submittedName>
</protein>
<proteinExistence type="predicted"/>
<feature type="domain" description="Amidase" evidence="1">
    <location>
        <begin position="116"/>
        <end position="395"/>
    </location>
</feature>
<dbReference type="PANTHER" id="PTHR42678:SF34">
    <property type="entry name" value="OS04G0183300 PROTEIN"/>
    <property type="match status" value="1"/>
</dbReference>
<organism evidence="2 3">
    <name type="scientific">Aquimarina algiphila</name>
    <dbReference type="NCBI Taxonomy" id="2047982"/>
    <lineage>
        <taxon>Bacteria</taxon>
        <taxon>Pseudomonadati</taxon>
        <taxon>Bacteroidota</taxon>
        <taxon>Flavobacteriia</taxon>
        <taxon>Flavobacteriales</taxon>
        <taxon>Flavobacteriaceae</taxon>
        <taxon>Aquimarina</taxon>
    </lineage>
</organism>
<dbReference type="Gene3D" id="3.90.1300.10">
    <property type="entry name" value="Amidase signature (AS) domain"/>
    <property type="match status" value="1"/>
</dbReference>
<dbReference type="OrthoDB" id="9811471at2"/>
<dbReference type="PANTHER" id="PTHR42678">
    <property type="entry name" value="AMIDASE"/>
    <property type="match status" value="1"/>
</dbReference>
<name>A0A554VQ82_9FLAO</name>
<dbReference type="AlphaFoldDB" id="A0A554VQ82"/>
<dbReference type="EMBL" id="VLNR01000005">
    <property type="protein sequence ID" value="TSE10683.1"/>
    <property type="molecule type" value="Genomic_DNA"/>
</dbReference>